<proteinExistence type="predicted"/>
<sequence length="222" mass="26026">GMHGKAPANIVDEAIDEVLIAREECESARFINTISIISISKRIATNDDNSRAEFFEIHVEPFYVTYPQSVDACRISSQARYHSGCFVASSFEKRHNNKWPVLHEIMSDGKFTYTRQTNEWEFSWVYETQKQLRKTQADSSVRKNRRVRYWTNCSPVQVYGRSLSTKDKLAASTSKRKKRKAWRLEKVVSYLRRKILRLQSEIHRKAIAFFVHEFDNLIVRGI</sequence>
<evidence type="ECO:0000313" key="1">
    <source>
        <dbReference type="EMBL" id="CAG8466208.1"/>
    </source>
</evidence>
<accession>A0A9N8W006</accession>
<organism evidence="1 2">
    <name type="scientific">Ambispora gerdemannii</name>
    <dbReference type="NCBI Taxonomy" id="144530"/>
    <lineage>
        <taxon>Eukaryota</taxon>
        <taxon>Fungi</taxon>
        <taxon>Fungi incertae sedis</taxon>
        <taxon>Mucoromycota</taxon>
        <taxon>Glomeromycotina</taxon>
        <taxon>Glomeromycetes</taxon>
        <taxon>Archaeosporales</taxon>
        <taxon>Ambisporaceae</taxon>
        <taxon>Ambispora</taxon>
    </lineage>
</organism>
<feature type="non-terminal residue" evidence="1">
    <location>
        <position position="1"/>
    </location>
</feature>
<name>A0A9N8W006_9GLOM</name>
<comment type="caution">
    <text evidence="1">The sequence shown here is derived from an EMBL/GenBank/DDBJ whole genome shotgun (WGS) entry which is preliminary data.</text>
</comment>
<dbReference type="AlphaFoldDB" id="A0A9N8W006"/>
<reference evidence="1" key="1">
    <citation type="submission" date="2021-06" db="EMBL/GenBank/DDBJ databases">
        <authorList>
            <person name="Kallberg Y."/>
            <person name="Tangrot J."/>
            <person name="Rosling A."/>
        </authorList>
    </citation>
    <scope>NUCLEOTIDE SEQUENCE</scope>
    <source>
        <strain evidence="1">MT106</strain>
    </source>
</reference>
<dbReference type="OrthoDB" id="10604707at2759"/>
<evidence type="ECO:0000313" key="2">
    <source>
        <dbReference type="Proteomes" id="UP000789831"/>
    </source>
</evidence>
<keyword evidence="2" id="KW-1185">Reference proteome</keyword>
<dbReference type="EMBL" id="CAJVPL010000212">
    <property type="protein sequence ID" value="CAG8466208.1"/>
    <property type="molecule type" value="Genomic_DNA"/>
</dbReference>
<gene>
    <name evidence="1" type="ORF">AGERDE_LOCUS2504</name>
</gene>
<dbReference type="Proteomes" id="UP000789831">
    <property type="component" value="Unassembled WGS sequence"/>
</dbReference>
<protein>
    <submittedName>
        <fullName evidence="1">10555_t:CDS:1</fullName>
    </submittedName>
</protein>